<sequence length="347" mass="39701">MEKGSEAADEKTANSQTILCQCNDEDGVKKEQRQGRSPRLKKRLLLTEFISFIAIVLPIVLTIWRYGELAGYPSYIPSLPHQHIQYWGISVAILVLGSAVIYFPIKWLTFKFAFFHAARVDRGWRPSIVIYLLVCALPCLVVNLIGTKVKVETPIELDTKTAITIQIVVFNLVVTEWMARLREREFNFDVITAMGNDLFTAYDIVELFVLAHDPLVFQSNWVYVLFALSFVSMLKFIPVPPECTCERMDVPRARTYIFCNLLLQDGPFLVVRMTIMVHFGIIHEQNYDISAQDMISDLIHPIKSFTYVVMYSLQLRMLQHRQISPAKQGMTLQGESNGIGTIEVEEL</sequence>
<dbReference type="KEGG" id="lak:106150371"/>
<keyword evidence="1" id="KW-1133">Transmembrane helix</keyword>
<dbReference type="Proteomes" id="UP000085678">
    <property type="component" value="Unplaced"/>
</dbReference>
<dbReference type="RefSeq" id="XP_013378573.1">
    <property type="nucleotide sequence ID" value="XM_013523119.1"/>
</dbReference>
<accession>A0A1S3GXU9</accession>
<feature type="transmembrane region" description="Helical" evidence="1">
    <location>
        <begin position="44"/>
        <end position="64"/>
    </location>
</feature>
<keyword evidence="2" id="KW-1185">Reference proteome</keyword>
<feature type="transmembrane region" description="Helical" evidence="1">
    <location>
        <begin position="84"/>
        <end position="105"/>
    </location>
</feature>
<dbReference type="PANTHER" id="PTHR31453">
    <property type="entry name" value="TRANSMEMBRANE PROTEIN 236"/>
    <property type="match status" value="1"/>
</dbReference>
<evidence type="ECO:0000313" key="3">
    <source>
        <dbReference type="RefSeq" id="XP_013378573.1"/>
    </source>
</evidence>
<keyword evidence="1" id="KW-0472">Membrane</keyword>
<proteinExistence type="predicted"/>
<evidence type="ECO:0000256" key="1">
    <source>
        <dbReference type="SAM" id="Phobius"/>
    </source>
</evidence>
<dbReference type="Pfam" id="PF09772">
    <property type="entry name" value="Tmem26"/>
    <property type="match status" value="1"/>
</dbReference>
<dbReference type="PANTHER" id="PTHR31453:SF2">
    <property type="entry name" value="TRANSMEMBRANE PROTEIN 236"/>
    <property type="match status" value="1"/>
</dbReference>
<dbReference type="OrthoDB" id="6286514at2759"/>
<dbReference type="InParanoid" id="A0A1S3GXU9"/>
<dbReference type="GeneID" id="106150371"/>
<reference evidence="3" key="1">
    <citation type="submission" date="2025-08" db="UniProtKB">
        <authorList>
            <consortium name="RefSeq"/>
        </authorList>
    </citation>
    <scope>IDENTIFICATION</scope>
    <source>
        <tissue evidence="3">Gonads</tissue>
    </source>
</reference>
<name>A0A1S3GXU9_LINAN</name>
<feature type="transmembrane region" description="Helical" evidence="1">
    <location>
        <begin position="126"/>
        <end position="146"/>
    </location>
</feature>
<protein>
    <submittedName>
        <fullName evidence="3">Uncharacterized protein LOC106150371</fullName>
    </submittedName>
</protein>
<keyword evidence="1" id="KW-0812">Transmembrane</keyword>
<feature type="transmembrane region" description="Helical" evidence="1">
    <location>
        <begin position="161"/>
        <end position="179"/>
    </location>
</feature>
<organism evidence="2 3">
    <name type="scientific">Lingula anatina</name>
    <name type="common">Brachiopod</name>
    <name type="synonym">Lingula unguis</name>
    <dbReference type="NCBI Taxonomy" id="7574"/>
    <lineage>
        <taxon>Eukaryota</taxon>
        <taxon>Metazoa</taxon>
        <taxon>Spiralia</taxon>
        <taxon>Lophotrochozoa</taxon>
        <taxon>Brachiopoda</taxon>
        <taxon>Linguliformea</taxon>
        <taxon>Lingulata</taxon>
        <taxon>Lingulida</taxon>
        <taxon>Linguloidea</taxon>
        <taxon>Lingulidae</taxon>
        <taxon>Lingula</taxon>
    </lineage>
</organism>
<dbReference type="InterPro" id="IPR020394">
    <property type="entry name" value="Uncharacterised_FAM23-like_TM"/>
</dbReference>
<evidence type="ECO:0000313" key="2">
    <source>
        <dbReference type="Proteomes" id="UP000085678"/>
    </source>
</evidence>
<gene>
    <name evidence="3" type="primary">LOC106150371</name>
</gene>
<dbReference type="AlphaFoldDB" id="A0A1S3GXU9"/>
<dbReference type="InterPro" id="IPR019169">
    <property type="entry name" value="Transmembrane_26"/>
</dbReference>